<keyword evidence="1" id="KW-0378">Hydrolase</keyword>
<dbReference type="GO" id="GO:0005524">
    <property type="term" value="F:ATP binding"/>
    <property type="evidence" value="ECO:0007669"/>
    <property type="project" value="InterPro"/>
</dbReference>
<dbReference type="InterPro" id="IPR001650">
    <property type="entry name" value="Helicase_C-like"/>
</dbReference>
<dbReference type="EMBL" id="CAEZVJ010000045">
    <property type="protein sequence ID" value="CAB4627014.1"/>
    <property type="molecule type" value="Genomic_DNA"/>
</dbReference>
<dbReference type="GO" id="GO:0031297">
    <property type="term" value="P:replication fork processing"/>
    <property type="evidence" value="ECO:0007669"/>
    <property type="project" value="TreeGrafter"/>
</dbReference>
<protein>
    <submittedName>
        <fullName evidence="4">Unannotated protein</fullName>
    </submittedName>
</protein>
<name>A0A6J6IRG1_9ZZZZ</name>
<dbReference type="GO" id="GO:0043596">
    <property type="term" value="C:nuclear replication fork"/>
    <property type="evidence" value="ECO:0007669"/>
    <property type="project" value="TreeGrafter"/>
</dbReference>
<dbReference type="Pfam" id="PF00271">
    <property type="entry name" value="Helicase_C"/>
    <property type="match status" value="1"/>
</dbReference>
<dbReference type="AlphaFoldDB" id="A0A6J6IRG1"/>
<dbReference type="CDD" id="cd18793">
    <property type="entry name" value="SF2_C_SNF"/>
    <property type="match status" value="1"/>
</dbReference>
<evidence type="ECO:0000256" key="1">
    <source>
        <dbReference type="ARBA" id="ARBA00022801"/>
    </source>
</evidence>
<evidence type="ECO:0000259" key="2">
    <source>
        <dbReference type="PROSITE" id="PS51192"/>
    </source>
</evidence>
<dbReference type="InterPro" id="IPR000330">
    <property type="entry name" value="SNF2_N"/>
</dbReference>
<dbReference type="InterPro" id="IPR027417">
    <property type="entry name" value="P-loop_NTPase"/>
</dbReference>
<dbReference type="Gene3D" id="3.40.50.300">
    <property type="entry name" value="P-loop containing nucleotide triphosphate hydrolases"/>
    <property type="match status" value="1"/>
</dbReference>
<reference evidence="4" key="1">
    <citation type="submission" date="2020-05" db="EMBL/GenBank/DDBJ databases">
        <authorList>
            <person name="Chiriac C."/>
            <person name="Salcher M."/>
            <person name="Ghai R."/>
            <person name="Kavagutti S V."/>
        </authorList>
    </citation>
    <scope>NUCLEOTIDE SEQUENCE</scope>
</reference>
<sequence length="567" mass="61706">MISAELNNPSSVKVIGSGLEIIRVRALLNKYSKDWQVSNHGADCLVFDLAALVNLPESAISSLDCSPDLVGAIAQERASIAQHLAAVSNIPALLSGEGRVDREIQLASTLKPYQSAAVLAITQPHLRGACLFDEQGTGKTLMAISAFATMRQEGGVDAAVVIAPKTLLSVWKKEFKTFTGTEFTVVEVTGTPQARLSLIYQKGDVHLISYESNVSDLVLTESLFSGRNTMLIVDESHLAKNPGAKRTQALTSLRNFATKALILCGTPAPNHAIDLVSQFNLADGGITFQGFHGKKGDENLFNEIANRIESNGPLIRRTKDEVLSDLADKNFEIVLCDLTGRQKNLFDDAKSELVLFLQRLDQSTFKRNLATYFQKRAALVQISISPALIGDWDFDSGKYQKLTEIVDQTLATQDGSKLIIWASYTKAIDHAASIVAKWNPVILDGRSGDTSNRQEIIRRFQEDPECRILIGNPAAAGAGITLTAASTAIYLNAPTQAAQYMQSIDRNHRIGQAAKVVNYIMLVSKGTLDLTDTQRLSAKQEAQSSLLGDVEIVNKQLRDAILELQNV</sequence>
<dbReference type="InterPro" id="IPR038718">
    <property type="entry name" value="SNF2-like_sf"/>
</dbReference>
<dbReference type="Pfam" id="PF00176">
    <property type="entry name" value="SNF2-rel_dom"/>
    <property type="match status" value="1"/>
</dbReference>
<organism evidence="4">
    <name type="scientific">freshwater metagenome</name>
    <dbReference type="NCBI Taxonomy" id="449393"/>
    <lineage>
        <taxon>unclassified sequences</taxon>
        <taxon>metagenomes</taxon>
        <taxon>ecological metagenomes</taxon>
    </lineage>
</organism>
<feature type="domain" description="Helicase C-terminal" evidence="3">
    <location>
        <begin position="401"/>
        <end position="561"/>
    </location>
</feature>
<dbReference type="GO" id="GO:0016787">
    <property type="term" value="F:hydrolase activity"/>
    <property type="evidence" value="ECO:0007669"/>
    <property type="project" value="UniProtKB-KW"/>
</dbReference>
<dbReference type="PANTHER" id="PTHR45766">
    <property type="entry name" value="DNA ANNEALING HELICASE AND ENDONUCLEASE ZRANB3 FAMILY MEMBER"/>
    <property type="match status" value="1"/>
</dbReference>
<dbReference type="SMART" id="SM00490">
    <property type="entry name" value="HELICc"/>
    <property type="match status" value="1"/>
</dbReference>
<accession>A0A6J6IRG1</accession>
<dbReference type="Gene3D" id="3.40.50.10810">
    <property type="entry name" value="Tandem AAA-ATPase domain"/>
    <property type="match status" value="1"/>
</dbReference>
<dbReference type="PANTHER" id="PTHR45766:SF6">
    <property type="entry name" value="SWI_SNF-RELATED MATRIX-ASSOCIATED ACTIN-DEPENDENT REGULATOR OF CHROMATIN SUBFAMILY A-LIKE PROTEIN 1"/>
    <property type="match status" value="1"/>
</dbReference>
<dbReference type="SMART" id="SM00487">
    <property type="entry name" value="DEXDc"/>
    <property type="match status" value="1"/>
</dbReference>
<evidence type="ECO:0000259" key="3">
    <source>
        <dbReference type="PROSITE" id="PS51194"/>
    </source>
</evidence>
<dbReference type="PROSITE" id="PS51192">
    <property type="entry name" value="HELICASE_ATP_BIND_1"/>
    <property type="match status" value="1"/>
</dbReference>
<gene>
    <name evidence="4" type="ORF">UFOPK1961_00526</name>
</gene>
<evidence type="ECO:0000313" key="4">
    <source>
        <dbReference type="EMBL" id="CAB4627014.1"/>
    </source>
</evidence>
<dbReference type="SUPFAM" id="SSF52540">
    <property type="entry name" value="P-loop containing nucleoside triphosphate hydrolases"/>
    <property type="match status" value="2"/>
</dbReference>
<proteinExistence type="predicted"/>
<dbReference type="GO" id="GO:0006281">
    <property type="term" value="P:DNA repair"/>
    <property type="evidence" value="ECO:0007669"/>
    <property type="project" value="TreeGrafter"/>
</dbReference>
<dbReference type="InterPro" id="IPR049730">
    <property type="entry name" value="SNF2/RAD54-like_C"/>
</dbReference>
<dbReference type="PROSITE" id="PS51194">
    <property type="entry name" value="HELICASE_CTER"/>
    <property type="match status" value="1"/>
</dbReference>
<feature type="domain" description="Helicase ATP-binding" evidence="2">
    <location>
        <begin position="120"/>
        <end position="285"/>
    </location>
</feature>
<dbReference type="CDD" id="cd17919">
    <property type="entry name" value="DEXHc_Snf"/>
    <property type="match status" value="1"/>
</dbReference>
<dbReference type="InterPro" id="IPR014001">
    <property type="entry name" value="Helicase_ATP-bd"/>
</dbReference>